<feature type="domain" description="Phosphoadenosine phosphosulphate reductase" evidence="6">
    <location>
        <begin position="76"/>
        <end position="251"/>
    </location>
</feature>
<name>A0A7S0G712_9RHOD</name>
<dbReference type="GO" id="GO:0051536">
    <property type="term" value="F:iron-sulfur cluster binding"/>
    <property type="evidence" value="ECO:0007669"/>
    <property type="project" value="UniProtKB-KW"/>
</dbReference>
<dbReference type="NCBIfam" id="NF002537">
    <property type="entry name" value="PRK02090.1"/>
    <property type="match status" value="1"/>
</dbReference>
<keyword evidence="5" id="KW-0411">Iron-sulfur</keyword>
<evidence type="ECO:0000256" key="1">
    <source>
        <dbReference type="ARBA" id="ARBA00001966"/>
    </source>
</evidence>
<gene>
    <name evidence="7" type="ORF">RMAR0315_LOCUS9276</name>
</gene>
<dbReference type="PANTHER" id="PTHR46482:SF9">
    <property type="entry name" value="5'-ADENYLYLSULFATE REDUCTASE 1, CHLOROPLASTIC"/>
    <property type="match status" value="1"/>
</dbReference>
<dbReference type="SUPFAM" id="SSF52402">
    <property type="entry name" value="Adenine nucleotide alpha hydrolases-like"/>
    <property type="match status" value="1"/>
</dbReference>
<dbReference type="EMBL" id="HBEK01016957">
    <property type="protein sequence ID" value="CAD8399284.1"/>
    <property type="molecule type" value="Transcribed_RNA"/>
</dbReference>
<evidence type="ECO:0000313" key="7">
    <source>
        <dbReference type="EMBL" id="CAD8399284.1"/>
    </source>
</evidence>
<evidence type="ECO:0000256" key="4">
    <source>
        <dbReference type="ARBA" id="ARBA00023004"/>
    </source>
</evidence>
<dbReference type="InterPro" id="IPR002500">
    <property type="entry name" value="PAPS_reduct_dom"/>
</dbReference>
<dbReference type="InterPro" id="IPR014729">
    <property type="entry name" value="Rossmann-like_a/b/a_fold"/>
</dbReference>
<dbReference type="InterPro" id="IPR004511">
    <property type="entry name" value="PAPS/APS_Rdtase"/>
</dbReference>
<dbReference type="GO" id="GO:0046872">
    <property type="term" value="F:metal ion binding"/>
    <property type="evidence" value="ECO:0007669"/>
    <property type="project" value="UniProtKB-KW"/>
</dbReference>
<dbReference type="GO" id="GO:0004604">
    <property type="term" value="F:phosphoadenylyl-sulfate reductase (thioredoxin) activity"/>
    <property type="evidence" value="ECO:0007669"/>
    <property type="project" value="InterPro"/>
</dbReference>
<dbReference type="Gene3D" id="3.40.50.620">
    <property type="entry name" value="HUPs"/>
    <property type="match status" value="1"/>
</dbReference>
<sequence length="287" mass="32862">MTGLGFLLGAGTQLRAKRVRRVTRKKQPGMRSQLSRKMVLDTAEIEKLTEDFEENDTQPEELIAYMLNRFPGEVGIAFSGAEDVALIEYARRTGLPFRVFSLDTGRLFPETYRFFNEVEKFFGLRIEYCFPESGDVERLVNEKGLYSFYADGHKECCGARKTRPLRKKLSSLKGWITGQRKDQSPSTRSYVHTVEVDSIFKGVDDSDLLKCNPLANISSAEVWAFIRTCGLPYNELHDRGFVSIGCEPCTMAILPNQHEREGRWWWEESTLRECGLHEGNIRLPSIE</sequence>
<dbReference type="PIRSF" id="PIRSF000857">
    <property type="entry name" value="PAPS_reductase"/>
    <property type="match status" value="1"/>
</dbReference>
<evidence type="ECO:0000256" key="3">
    <source>
        <dbReference type="ARBA" id="ARBA00023002"/>
    </source>
</evidence>
<keyword evidence="2" id="KW-0479">Metal-binding</keyword>
<dbReference type="HAMAP" id="MF_00063">
    <property type="entry name" value="CysH"/>
    <property type="match status" value="1"/>
</dbReference>
<organism evidence="7">
    <name type="scientific">Rhodosorus marinus</name>
    <dbReference type="NCBI Taxonomy" id="101924"/>
    <lineage>
        <taxon>Eukaryota</taxon>
        <taxon>Rhodophyta</taxon>
        <taxon>Stylonematophyceae</taxon>
        <taxon>Stylonematales</taxon>
        <taxon>Stylonemataceae</taxon>
        <taxon>Rhodosorus</taxon>
    </lineage>
</organism>
<dbReference type="PANTHER" id="PTHR46482">
    <property type="entry name" value="5'-ADENYLYLSULFATE REDUCTASE 3, CHLOROPLASTIC"/>
    <property type="match status" value="1"/>
</dbReference>
<proteinExistence type="inferred from homology"/>
<protein>
    <recommendedName>
        <fullName evidence="6">Phosphoadenosine phosphosulphate reductase domain-containing protein</fullName>
    </recommendedName>
</protein>
<keyword evidence="3" id="KW-0560">Oxidoreductase</keyword>
<evidence type="ECO:0000256" key="2">
    <source>
        <dbReference type="ARBA" id="ARBA00022723"/>
    </source>
</evidence>
<evidence type="ECO:0000259" key="6">
    <source>
        <dbReference type="Pfam" id="PF01507"/>
    </source>
</evidence>
<reference evidence="7" key="1">
    <citation type="submission" date="2021-01" db="EMBL/GenBank/DDBJ databases">
        <authorList>
            <person name="Corre E."/>
            <person name="Pelletier E."/>
            <person name="Niang G."/>
            <person name="Scheremetjew M."/>
            <person name="Finn R."/>
            <person name="Kale V."/>
            <person name="Holt S."/>
            <person name="Cochrane G."/>
            <person name="Meng A."/>
            <person name="Brown T."/>
            <person name="Cohen L."/>
        </authorList>
    </citation>
    <scope>NUCLEOTIDE SEQUENCE</scope>
    <source>
        <strain evidence="7">UTEX LB 2760</strain>
    </source>
</reference>
<evidence type="ECO:0000256" key="5">
    <source>
        <dbReference type="ARBA" id="ARBA00023014"/>
    </source>
</evidence>
<dbReference type="AlphaFoldDB" id="A0A7S0G712"/>
<dbReference type="Pfam" id="PF01507">
    <property type="entry name" value="PAPS_reduct"/>
    <property type="match status" value="1"/>
</dbReference>
<accession>A0A7S0G712</accession>
<comment type="cofactor">
    <cofactor evidence="1">
        <name>[4Fe-4S] cluster</name>
        <dbReference type="ChEBI" id="CHEBI:49883"/>
    </cofactor>
</comment>
<dbReference type="GO" id="GO:0019379">
    <property type="term" value="P:sulfate assimilation, phosphoadenylyl sulfate reduction by phosphoadenylyl-sulfate reductase (thioredoxin)"/>
    <property type="evidence" value="ECO:0007669"/>
    <property type="project" value="InterPro"/>
</dbReference>
<dbReference type="CDD" id="cd23945">
    <property type="entry name" value="PAPS_reductase"/>
    <property type="match status" value="1"/>
</dbReference>
<keyword evidence="4" id="KW-0408">Iron</keyword>